<protein>
    <submittedName>
        <fullName evidence="5">ORF43</fullName>
    </submittedName>
</protein>
<keyword evidence="6" id="KW-1185">Reference proteome</keyword>
<proteinExistence type="inferred from homology"/>
<dbReference type="GO" id="GO:0051276">
    <property type="term" value="P:chromosome organization"/>
    <property type="evidence" value="ECO:0007669"/>
    <property type="project" value="InterPro"/>
</dbReference>
<dbReference type="EMBL" id="KT595939">
    <property type="protein sequence ID" value="ALE14754.1"/>
    <property type="molecule type" value="Genomic_DNA"/>
</dbReference>
<dbReference type="HAMAP" id="MF_04012">
    <property type="entry name" value="HSV_PORTL"/>
    <property type="match status" value="1"/>
</dbReference>
<reference evidence="5 6" key="1">
    <citation type="journal article" date="2015" name="Genome Announc.">
        <title>First Complete Genome Sequence of Felis catus Gammaherpesvirus 1.</title>
        <authorList>
            <person name="Troyer R.M."/>
            <person name="Lee J.S."/>
            <person name="Vuyisich M."/>
            <person name="Chain P."/>
            <person name="Lo C.C."/>
            <person name="Kronmiller B."/>
            <person name="Bracha S."/>
            <person name="Avery A.C."/>
            <person name="VandeWoude S."/>
        </authorList>
    </citation>
    <scope>NUCLEOTIDE SEQUENCE [LARGE SCALE GENOMIC DNA]</scope>
    <source>
        <strain evidence="5">31286</strain>
    </source>
</reference>
<sequence length="578" mass="65790">MNPHSGSSILVHPTTTSVNLFEILQGKYAYVKGQTLHASLRNPGVLFRQLFIHLYKATLSTCLYDDVLNDWQKFESGIRIRWNNINHETESFKKSTFRSWTETIKITLDNLLLNNIHHILYAKTNLSYERYVDWVVTTGLVPIVRNNPNKALIKDIKTAFSQAYNCTSGDYVTIKNLFKTFQNELSSLLEVITAIYIPDYSEVQILYGHDEETFYALYKGRVIQVEVIGKPCIFNNSVTFDSPVQRLFHTIMLCYRTTEHAKLCQLLNTSPMKAIMGSSTNNIYQDILTQLENSSKKTDPKKEMMQLLVKLAENKTVSGVTDVVEEFITDVSQHIVDKNKLLGGTSASMESTTEGLKKQVSGTVFKCLTNQINEQFDTINQMQKEREGYITKLHLLEKIVSKYQMEKNTVPSTQSDLLTTDTLQCLGDLSNSSLCLSSFSVPQGSAVMNSFLSQYVPPFRELIKDLEYLWESEIFEAFKLTPVVDNQGQRLYVKYTQDTVSSLLGPFTYMICRLYQMELITDAYSSMSINDIADSLYKSSRLFVYITDIGTKYLPEFIDTNTAINGLCNPNHSGIKKG</sequence>
<dbReference type="GO" id="GO:0044423">
    <property type="term" value="C:virion component"/>
    <property type="evidence" value="ECO:0007669"/>
    <property type="project" value="UniProtKB-KW"/>
</dbReference>
<accession>A0A0M4LRS6</accession>
<dbReference type="InterPro" id="IPR002660">
    <property type="entry name" value="Herpes_Portal"/>
</dbReference>
<evidence type="ECO:0000256" key="4">
    <source>
        <dbReference type="ARBA" id="ARBA00023219"/>
    </source>
</evidence>
<evidence type="ECO:0000256" key="3">
    <source>
        <dbReference type="ARBA" id="ARBA00022844"/>
    </source>
</evidence>
<keyword evidence="4" id="KW-0231">Viral genome packaging</keyword>
<dbReference type="RefSeq" id="YP_009173919.1">
    <property type="nucleotide sequence ID" value="NC_028099.1"/>
</dbReference>
<dbReference type="Pfam" id="PF01763">
    <property type="entry name" value="Herpes_UL6"/>
    <property type="match status" value="1"/>
</dbReference>
<keyword evidence="1" id="KW-1048">Host nucleus</keyword>
<dbReference type="GeneID" id="26100433"/>
<dbReference type="OrthoDB" id="2470at10239"/>
<evidence type="ECO:0000313" key="6">
    <source>
        <dbReference type="Proteomes" id="UP000152314"/>
    </source>
</evidence>
<organism evidence="5 6">
    <name type="scientific">Felid gammaherpesvirus 1</name>
    <dbReference type="NCBI Taxonomy" id="2560468"/>
    <lineage>
        <taxon>Viruses</taxon>
        <taxon>Duplodnaviria</taxon>
        <taxon>Heunggongvirae</taxon>
        <taxon>Peploviricota</taxon>
        <taxon>Herviviricetes</taxon>
        <taxon>Herpesvirales</taxon>
        <taxon>Orthoherpesviridae</taxon>
        <taxon>Gammaherpesvirinae</taxon>
        <taxon>Percavirus</taxon>
        <taxon>Percavirus felidgamma1</taxon>
    </lineage>
</organism>
<evidence type="ECO:0000256" key="1">
    <source>
        <dbReference type="ARBA" id="ARBA00022562"/>
    </source>
</evidence>
<keyword evidence="2" id="KW-1188">Viral release from host cell</keyword>
<name>A0A0M4LRS6_9GAMA</name>
<evidence type="ECO:0000256" key="2">
    <source>
        <dbReference type="ARBA" id="ARBA00022612"/>
    </source>
</evidence>
<dbReference type="Proteomes" id="UP000152314">
    <property type="component" value="Segment"/>
</dbReference>
<keyword evidence="3" id="KW-0946">Virion</keyword>
<evidence type="ECO:0000313" key="5">
    <source>
        <dbReference type="EMBL" id="ALE14754.1"/>
    </source>
</evidence>
<dbReference type="KEGG" id="vg:26100433"/>